<evidence type="ECO:0000256" key="3">
    <source>
        <dbReference type="ARBA" id="ARBA00023163"/>
    </source>
</evidence>
<evidence type="ECO:0000256" key="2">
    <source>
        <dbReference type="ARBA" id="ARBA00023125"/>
    </source>
</evidence>
<accession>Q3A151</accession>
<proteinExistence type="predicted"/>
<dbReference type="InterPro" id="IPR036388">
    <property type="entry name" value="WH-like_DNA-bd_sf"/>
</dbReference>
<dbReference type="GO" id="GO:0003700">
    <property type="term" value="F:DNA-binding transcription factor activity"/>
    <property type="evidence" value="ECO:0007669"/>
    <property type="project" value="InterPro"/>
</dbReference>
<dbReference type="InterPro" id="IPR000835">
    <property type="entry name" value="HTH_MarR-typ"/>
</dbReference>
<dbReference type="PANTHER" id="PTHR42756">
    <property type="entry name" value="TRANSCRIPTIONAL REGULATOR, MARR"/>
    <property type="match status" value="1"/>
</dbReference>
<dbReference type="KEGG" id="pca:Pcar_2670"/>
<dbReference type="STRING" id="338963.Pcar_2670"/>
<dbReference type="SMART" id="SM00347">
    <property type="entry name" value="HTH_MARR"/>
    <property type="match status" value="1"/>
</dbReference>
<reference evidence="6" key="1">
    <citation type="submission" date="2005-10" db="EMBL/GenBank/DDBJ databases">
        <title>Complete sequence of Pelobacter carbinolicus DSM 2380.</title>
        <authorList>
            <person name="Copeland A."/>
            <person name="Lucas S."/>
            <person name="Lapidus A."/>
            <person name="Barry K."/>
            <person name="Detter J.C."/>
            <person name="Glavina T."/>
            <person name="Hammon N."/>
            <person name="Israni S."/>
            <person name="Pitluck S."/>
            <person name="Chertkov O."/>
            <person name="Schmutz J."/>
            <person name="Larimer F."/>
            <person name="Land M."/>
            <person name="Kyrpides N."/>
            <person name="Ivanova N."/>
            <person name="Richardson P."/>
        </authorList>
    </citation>
    <scope>NUCLEOTIDE SEQUENCE [LARGE SCALE GENOMIC DNA]</scope>
    <source>
        <strain evidence="6">DSM 2380 / NBRC 103641 / GraBd1</strain>
    </source>
</reference>
<dbReference type="SUPFAM" id="SSF46785">
    <property type="entry name" value="Winged helix' DNA-binding domain"/>
    <property type="match status" value="1"/>
</dbReference>
<organism evidence="5 6">
    <name type="scientific">Syntrophotalea carbinolica (strain DSM 2380 / NBRC 103641 / GraBd1)</name>
    <name type="common">Pelobacter carbinolicus</name>
    <dbReference type="NCBI Taxonomy" id="338963"/>
    <lineage>
        <taxon>Bacteria</taxon>
        <taxon>Pseudomonadati</taxon>
        <taxon>Thermodesulfobacteriota</taxon>
        <taxon>Desulfuromonadia</taxon>
        <taxon>Desulfuromonadales</taxon>
        <taxon>Syntrophotaleaceae</taxon>
        <taxon>Syntrophotalea</taxon>
    </lineage>
</organism>
<keyword evidence="2" id="KW-0238">DNA-binding</keyword>
<dbReference type="Gene3D" id="1.10.10.10">
    <property type="entry name" value="Winged helix-like DNA-binding domain superfamily/Winged helix DNA-binding domain"/>
    <property type="match status" value="1"/>
</dbReference>
<keyword evidence="3" id="KW-0804">Transcription</keyword>
<dbReference type="GO" id="GO:0003677">
    <property type="term" value="F:DNA binding"/>
    <property type="evidence" value="ECO:0007669"/>
    <property type="project" value="UniProtKB-KW"/>
</dbReference>
<gene>
    <name evidence="5" type="ordered locus">Pcar_2670</name>
</gene>
<evidence type="ECO:0000256" key="1">
    <source>
        <dbReference type="ARBA" id="ARBA00023015"/>
    </source>
</evidence>
<dbReference type="AlphaFoldDB" id="Q3A151"/>
<dbReference type="Proteomes" id="UP000002534">
    <property type="component" value="Chromosome"/>
</dbReference>
<dbReference type="Pfam" id="PF12802">
    <property type="entry name" value="MarR_2"/>
    <property type="match status" value="1"/>
</dbReference>
<protein>
    <submittedName>
        <fullName evidence="5">Winged helix-turn-helix transcriptional regulator, MarR family</fullName>
    </submittedName>
</protein>
<dbReference type="PANTHER" id="PTHR42756:SF1">
    <property type="entry name" value="TRANSCRIPTIONAL REPRESSOR OF EMRAB OPERON"/>
    <property type="match status" value="1"/>
</dbReference>
<dbReference type="PROSITE" id="PS50995">
    <property type="entry name" value="HTH_MARR_2"/>
    <property type="match status" value="1"/>
</dbReference>
<dbReference type="RefSeq" id="WP_011342449.1">
    <property type="nucleotide sequence ID" value="NC_007498.2"/>
</dbReference>
<name>Q3A151_SYNC1</name>
<dbReference type="HOGENOM" id="CLU_083287_11_0_7"/>
<sequence length="147" mass="16528">MERIRQLQQLAHKLARVEDLPIEVDKELAISTREAHTIQAIGEQAALCVKDIATRFGVTKSAASQMVSKLARKGFIDKQLSAHSNKELRISLTPLGWQAFRAHEQAHAKDLSRIVERMQSFSAGDIATLEELLHIFDDVADERLTEE</sequence>
<keyword evidence="1" id="KW-0805">Transcription regulation</keyword>
<dbReference type="EMBL" id="CP000142">
    <property type="protein sequence ID" value="ABA89906.1"/>
    <property type="molecule type" value="Genomic_DNA"/>
</dbReference>
<evidence type="ECO:0000313" key="5">
    <source>
        <dbReference type="EMBL" id="ABA89906.1"/>
    </source>
</evidence>
<evidence type="ECO:0000313" key="6">
    <source>
        <dbReference type="Proteomes" id="UP000002534"/>
    </source>
</evidence>
<evidence type="ECO:0000259" key="4">
    <source>
        <dbReference type="PROSITE" id="PS50995"/>
    </source>
</evidence>
<keyword evidence="6" id="KW-1185">Reference proteome</keyword>
<reference evidence="5 6" key="2">
    <citation type="journal article" date="2012" name="BMC Genomics">
        <title>The genome of Pelobacter carbinolicus reveals surprising metabolic capabilities and physiological features.</title>
        <authorList>
            <person name="Aklujkar M."/>
            <person name="Haveman S.A."/>
            <person name="Didonato R.Jr."/>
            <person name="Chertkov O."/>
            <person name="Han C.S."/>
            <person name="Land M.L."/>
            <person name="Brown P."/>
            <person name="Lovley D.R."/>
        </authorList>
    </citation>
    <scope>NUCLEOTIDE SEQUENCE [LARGE SCALE GENOMIC DNA]</scope>
    <source>
        <strain evidence="6">DSM 2380 / NBRC 103641 / GraBd1</strain>
    </source>
</reference>
<feature type="domain" description="HTH marR-type" evidence="4">
    <location>
        <begin position="1"/>
        <end position="138"/>
    </location>
</feature>
<dbReference type="eggNOG" id="COG1846">
    <property type="taxonomic scope" value="Bacteria"/>
</dbReference>
<dbReference type="InterPro" id="IPR036390">
    <property type="entry name" value="WH_DNA-bd_sf"/>
</dbReference>